<evidence type="ECO:0000313" key="1">
    <source>
        <dbReference type="EMBL" id="GEQ74203.1"/>
    </source>
</evidence>
<dbReference type="AlphaFoldDB" id="A0A5A7M9A3"/>
<comment type="caution">
    <text evidence="1">The sequence shown here is derived from an EMBL/GenBank/DDBJ whole genome shotgun (WGS) entry which is preliminary data.</text>
</comment>
<proteinExistence type="predicted"/>
<gene>
    <name evidence="1" type="ORF">CTTA_1208</name>
</gene>
<sequence>MAVSLSISTLLGSAQIAWIDQRQAQQMVEQELPTHITLVQSAVRGDIALSAGSHIRRDMH</sequence>
<dbReference type="Proteomes" id="UP000323105">
    <property type="component" value="Unassembled WGS sequence"/>
</dbReference>
<protein>
    <submittedName>
        <fullName evidence="1">Uncharacterized protein</fullName>
    </submittedName>
</protein>
<accession>A0A5A7M9A3</accession>
<reference evidence="1 2" key="1">
    <citation type="journal article" date="2019" name="Microbiol. Resour. Announc.">
        <title>Draft Genome Sequence of Comamonas testosteroni TA441, a Bacterium That Has a Cryptic Phenol Degradation Gene Cluster.</title>
        <authorList>
            <person name="Arai H."/>
            <person name="Ishii M."/>
        </authorList>
    </citation>
    <scope>NUCLEOTIDE SEQUENCE [LARGE SCALE GENOMIC DNA]</scope>
    <source>
        <strain evidence="1 2">TA441</strain>
    </source>
</reference>
<dbReference type="EMBL" id="BKBW01000002">
    <property type="protein sequence ID" value="GEQ74203.1"/>
    <property type="molecule type" value="Genomic_DNA"/>
</dbReference>
<dbReference type="RefSeq" id="WP_149354907.1">
    <property type="nucleotide sequence ID" value="NZ_BKBW01000002.1"/>
</dbReference>
<evidence type="ECO:0000313" key="2">
    <source>
        <dbReference type="Proteomes" id="UP000323105"/>
    </source>
</evidence>
<name>A0A5A7M9A3_COMTE</name>
<organism evidence="1 2">
    <name type="scientific">Comamonas testosteroni</name>
    <name type="common">Pseudomonas testosteroni</name>
    <dbReference type="NCBI Taxonomy" id="285"/>
    <lineage>
        <taxon>Bacteria</taxon>
        <taxon>Pseudomonadati</taxon>
        <taxon>Pseudomonadota</taxon>
        <taxon>Betaproteobacteria</taxon>
        <taxon>Burkholderiales</taxon>
        <taxon>Comamonadaceae</taxon>
        <taxon>Comamonas</taxon>
    </lineage>
</organism>